<accession>A0A6A2Z5H2</accession>
<gene>
    <name evidence="1" type="ORF">F3Y22_tig00111036pilonHSYRG00010</name>
</gene>
<evidence type="ECO:0000313" key="2">
    <source>
        <dbReference type="Proteomes" id="UP000436088"/>
    </source>
</evidence>
<keyword evidence="2" id="KW-1185">Reference proteome</keyword>
<reference evidence="1" key="1">
    <citation type="submission" date="2019-09" db="EMBL/GenBank/DDBJ databases">
        <title>Draft genome information of white flower Hibiscus syriacus.</title>
        <authorList>
            <person name="Kim Y.-M."/>
        </authorList>
    </citation>
    <scope>NUCLEOTIDE SEQUENCE [LARGE SCALE GENOMIC DNA]</scope>
    <source>
        <strain evidence="1">YM2019G1</strain>
    </source>
</reference>
<name>A0A6A2Z5H2_HIBSY</name>
<dbReference type="EMBL" id="VEPZ02001212">
    <property type="protein sequence ID" value="KAE8686660.1"/>
    <property type="molecule type" value="Genomic_DNA"/>
</dbReference>
<proteinExistence type="predicted"/>
<dbReference type="Proteomes" id="UP000436088">
    <property type="component" value="Unassembled WGS sequence"/>
</dbReference>
<organism evidence="1 2">
    <name type="scientific">Hibiscus syriacus</name>
    <name type="common">Rose of Sharon</name>
    <dbReference type="NCBI Taxonomy" id="106335"/>
    <lineage>
        <taxon>Eukaryota</taxon>
        <taxon>Viridiplantae</taxon>
        <taxon>Streptophyta</taxon>
        <taxon>Embryophyta</taxon>
        <taxon>Tracheophyta</taxon>
        <taxon>Spermatophyta</taxon>
        <taxon>Magnoliopsida</taxon>
        <taxon>eudicotyledons</taxon>
        <taxon>Gunneridae</taxon>
        <taxon>Pentapetalae</taxon>
        <taxon>rosids</taxon>
        <taxon>malvids</taxon>
        <taxon>Malvales</taxon>
        <taxon>Malvaceae</taxon>
        <taxon>Malvoideae</taxon>
        <taxon>Hibiscus</taxon>
    </lineage>
</organism>
<dbReference type="AlphaFoldDB" id="A0A6A2Z5H2"/>
<evidence type="ECO:0000313" key="1">
    <source>
        <dbReference type="EMBL" id="KAE8686660.1"/>
    </source>
</evidence>
<sequence length="118" mass="13596">MALEAPSMNLFPQFIPNGDFTRVPLVDTMQEVAVYRTLCKTSNNKADNNEVMFDVWNPRFNYADVFDRFDDLDFPASYEDLIDKPMPVMIMITMVIPLMKLEFEKPSCAFGDNIGLVR</sequence>
<comment type="caution">
    <text evidence="1">The sequence shown here is derived from an EMBL/GenBank/DDBJ whole genome shotgun (WGS) entry which is preliminary data.</text>
</comment>
<protein>
    <submittedName>
        <fullName evidence="1">Uncharacterized protein</fullName>
    </submittedName>
</protein>